<dbReference type="InterPro" id="IPR026444">
    <property type="entry name" value="Secre_tail"/>
</dbReference>
<dbReference type="AlphaFoldDB" id="A0A5C6ZJG5"/>
<protein>
    <submittedName>
        <fullName evidence="5">T9SS type A sorting domain-containing protein</fullName>
    </submittedName>
</protein>
<dbReference type="Gene3D" id="2.160.20.10">
    <property type="entry name" value="Single-stranded right-handed beta-helix, Pectin lyase-like"/>
    <property type="match status" value="1"/>
</dbReference>
<dbReference type="EMBL" id="VORO01000007">
    <property type="protein sequence ID" value="TXD89454.1"/>
    <property type="molecule type" value="Genomic_DNA"/>
</dbReference>
<dbReference type="Pfam" id="PF13229">
    <property type="entry name" value="Beta_helix"/>
    <property type="match status" value="1"/>
</dbReference>
<dbReference type="SMART" id="SM00710">
    <property type="entry name" value="PbH1"/>
    <property type="match status" value="8"/>
</dbReference>
<evidence type="ECO:0000256" key="1">
    <source>
        <dbReference type="ARBA" id="ARBA00022729"/>
    </source>
</evidence>
<dbReference type="Pfam" id="PF18962">
    <property type="entry name" value="Por_Secre_tail"/>
    <property type="match status" value="1"/>
</dbReference>
<dbReference type="Proteomes" id="UP000321578">
    <property type="component" value="Unassembled WGS sequence"/>
</dbReference>
<dbReference type="InterPro" id="IPR012334">
    <property type="entry name" value="Pectin_lyas_fold"/>
</dbReference>
<evidence type="ECO:0000259" key="3">
    <source>
        <dbReference type="Pfam" id="PF13229"/>
    </source>
</evidence>
<reference evidence="5 6" key="1">
    <citation type="submission" date="2019-08" db="EMBL/GenBank/DDBJ databases">
        <title>Genomes of Subsaximicrobium wynnwilliamsii strains.</title>
        <authorList>
            <person name="Bowman J.P."/>
        </authorList>
    </citation>
    <scope>NUCLEOTIDE SEQUENCE [LARGE SCALE GENOMIC DNA]</scope>
    <source>
        <strain evidence="5 6">2-80-2</strain>
    </source>
</reference>
<feature type="chain" id="PRO_5022746726" evidence="2">
    <location>
        <begin position="20"/>
        <end position="1011"/>
    </location>
</feature>
<dbReference type="InterPro" id="IPR039448">
    <property type="entry name" value="Beta_helix"/>
</dbReference>
<evidence type="ECO:0000313" key="6">
    <source>
        <dbReference type="Proteomes" id="UP000321578"/>
    </source>
</evidence>
<dbReference type="OrthoDB" id="602160at2"/>
<sequence length="1011" mass="104065">MKKLLLFIVSMTLALTAFSQSTYTVNTTDDLPDININDTVCADANGNCTFRAALQNANKTSNKDTIEFNISGSAPITIAINFDILPNITQPIIIDGRTQAQYAINNTPVIEILNEFLQYSDGIKLYGNSTGSELYGLCVVNFARMTSFPFNFGCGIISNTANHIIQSNYIGLRADGTTLGGNTGGGVSLVNLGGHLIGGIEPFQGNVISGNPSFGLNIGGSIINSYQSFNNVIQGNLFGTDATGTLNRGNRFNLQIVDSYNNTIGGNTPAARNIISGAKSTIDATVGTGLAIEGPASYGNKVIGNYIGTDITGTQSISNVRGGVLILFGANNNDIGTDIAGEGNVISGNGQYGVYLQGDVEIDPVDSNSIKGNYIGVDATGNAPLPNSLGIAMIFGVNNNNTVGGTTPNSKNVISGNTNAGIAITNGNNNQIIGNYIGTDASGTTAITNTIGISVKGGNTSIGGQGAASRNIISGNDTGLEIGENATIATVVKGNYIGLNALGTAAIPNTRGIWLLLTSTNSVIGGTNVLDRNIISGNSFGIFGEGSFHSIKNNYIGLNPSGTSAIPNAAGISFVSTATNTTIGGATALDRNIISGNSNFGIFVSGTSHTIQNNYIGLNSAGTAVIKNNNIGMRLFGTLTNTQISENTISGNGTVSSSARNVEFNSANGAHFFSNKVGTLPDGNTAVTNIGNGVVLATSSNNNIGGVSEIEGNIIGNHNLSGVLMAVTSSNNTFSHNNIGLGLDGVSDIGNGAIGILIIGSNTGNTIVNNTIANNQQGLVLDPAAGIPTQVTISENSIYNNSNLGIDLIGTTANDADDADAGVNNLQNTPEISTINFLGGTAVEITYAVPSAVTNSAYPLTIEFFGAINGQGKFFIESDTYAAPGSKTVTINLPAGFDSNDYLTLVATATDANGNTSEFGISTDSTLSVSQFENTGFKVYPNPVSNILFVKSPASESYSLRLSNALGQVVSTKKGELPSMSLDVTNLSKGLYFLNIDSENGNSKTIKFIKN</sequence>
<comment type="caution">
    <text evidence="5">The sequence shown here is derived from an EMBL/GenBank/DDBJ whole genome shotgun (WGS) entry which is preliminary data.</text>
</comment>
<feature type="domain" description="Right handed beta helix" evidence="3">
    <location>
        <begin position="750"/>
        <end position="814"/>
    </location>
</feature>
<feature type="signal peptide" evidence="2">
    <location>
        <begin position="1"/>
        <end position="19"/>
    </location>
</feature>
<organism evidence="5 6">
    <name type="scientific">Subsaximicrobium wynnwilliamsii</name>
    <dbReference type="NCBI Taxonomy" id="291179"/>
    <lineage>
        <taxon>Bacteria</taxon>
        <taxon>Pseudomonadati</taxon>
        <taxon>Bacteroidota</taxon>
        <taxon>Flavobacteriia</taxon>
        <taxon>Flavobacteriales</taxon>
        <taxon>Flavobacteriaceae</taxon>
        <taxon>Subsaximicrobium</taxon>
    </lineage>
</organism>
<dbReference type="RefSeq" id="WP_147086207.1">
    <property type="nucleotide sequence ID" value="NZ_VORM01000006.1"/>
</dbReference>
<dbReference type="NCBIfam" id="TIGR04183">
    <property type="entry name" value="Por_Secre_tail"/>
    <property type="match status" value="1"/>
</dbReference>
<feature type="domain" description="Secretion system C-terminal sorting" evidence="4">
    <location>
        <begin position="939"/>
        <end position="1004"/>
    </location>
</feature>
<evidence type="ECO:0000313" key="5">
    <source>
        <dbReference type="EMBL" id="TXD89454.1"/>
    </source>
</evidence>
<name>A0A5C6ZJG5_9FLAO</name>
<accession>A0A5C6ZJG5</accession>
<keyword evidence="6" id="KW-1185">Reference proteome</keyword>
<gene>
    <name evidence="5" type="ORF">ESY86_08725</name>
</gene>
<keyword evidence="1 2" id="KW-0732">Signal</keyword>
<evidence type="ECO:0000256" key="2">
    <source>
        <dbReference type="SAM" id="SignalP"/>
    </source>
</evidence>
<evidence type="ECO:0000259" key="4">
    <source>
        <dbReference type="Pfam" id="PF18962"/>
    </source>
</evidence>
<proteinExistence type="predicted"/>
<dbReference type="InterPro" id="IPR006626">
    <property type="entry name" value="PbH1"/>
</dbReference>